<name>A0A167HDI0_9EUKA</name>
<accession>A0A167HDI0</accession>
<reference evidence="2" key="1">
    <citation type="journal article" date="2016" name="BMC Evol. Biol.">
        <title>Heme pathway evolution in kinetoplastid protists.</title>
        <authorList>
            <person name="Cenci U."/>
            <person name="Moog D."/>
            <person name="Curtis B.A."/>
            <person name="Tanifuji G."/>
            <person name="Eme L."/>
            <person name="Lukes J."/>
            <person name="Archibald J.M."/>
        </authorList>
    </citation>
    <scope>NUCLEOTIDE SEQUENCE</scope>
    <source>
        <strain evidence="2">CCAP 1560/4</strain>
    </source>
</reference>
<dbReference type="GO" id="GO:0005739">
    <property type="term" value="C:mitochondrion"/>
    <property type="evidence" value="ECO:0007669"/>
    <property type="project" value="TreeGrafter"/>
</dbReference>
<sequence>MEITMEVNPGDLKDNQTASNWKEMGITRLSLGIQSLREKDLQILDRKHTAAEAFRACEIATDEFDQVSIDLIYGRTREDSPDEWRQELRQALSLGAKHLSLYSLTLKPRTQLHKLVRKGNRHLTSEKSVVEMMHINLEETKVVKGHECAHNMAYWTMGDYIGVGPGAHSRFSVGADYHSLKEKEPQSSIESAEKTKRRVGLRQIMSPQQWTKAMEGDGSRVDQEEIISGKDVVMERILVGLRMTKGLPLSQWSDAVDRGVINNEAVDELVARELIKIDNERVRVSEEGFLLLDAVTAKLLV</sequence>
<dbReference type="Gene3D" id="3.30.750.200">
    <property type="match status" value="1"/>
</dbReference>
<organism evidence="2">
    <name type="scientific">Paramoeba pemaquidensis</name>
    <dbReference type="NCBI Taxonomy" id="180228"/>
    <lineage>
        <taxon>Eukaryota</taxon>
        <taxon>Amoebozoa</taxon>
        <taxon>Discosea</taxon>
        <taxon>Flabellinia</taxon>
        <taxon>Dactylopodida</taxon>
        <taxon>Paramoebidae</taxon>
        <taxon>Paramoeba</taxon>
    </lineage>
</organism>
<feature type="domain" description="HemN C-terminal" evidence="1">
    <location>
        <begin position="228"/>
        <end position="291"/>
    </location>
</feature>
<dbReference type="AlphaFoldDB" id="A0A167HDI0"/>
<dbReference type="InterPro" id="IPR034505">
    <property type="entry name" value="Coproporphyrinogen-III_oxidase"/>
</dbReference>
<dbReference type="PANTHER" id="PTHR13932">
    <property type="entry name" value="COPROPORPHYRINIGEN III OXIDASE"/>
    <property type="match status" value="1"/>
</dbReference>
<dbReference type="InterPro" id="IPR010723">
    <property type="entry name" value="HemN_C"/>
</dbReference>
<evidence type="ECO:0000313" key="2">
    <source>
        <dbReference type="EMBL" id="ANB27686.1"/>
    </source>
</evidence>
<dbReference type="GO" id="GO:0051539">
    <property type="term" value="F:4 iron, 4 sulfur cluster binding"/>
    <property type="evidence" value="ECO:0007669"/>
    <property type="project" value="TreeGrafter"/>
</dbReference>
<dbReference type="GO" id="GO:0006779">
    <property type="term" value="P:porphyrin-containing compound biosynthetic process"/>
    <property type="evidence" value="ECO:0007669"/>
    <property type="project" value="TreeGrafter"/>
</dbReference>
<proteinExistence type="predicted"/>
<dbReference type="EMBL" id="KU609040">
    <property type="protein sequence ID" value="ANB27686.1"/>
    <property type="molecule type" value="Genomic_DNA"/>
</dbReference>
<dbReference type="Pfam" id="PF06969">
    <property type="entry name" value="HemN_C"/>
    <property type="match status" value="1"/>
</dbReference>
<dbReference type="PANTHER" id="PTHR13932:SF5">
    <property type="entry name" value="RADICAL S-ADENOSYL METHIONINE DOMAIN-CONTAINING PROTEIN 1, MITOCHONDRIAL"/>
    <property type="match status" value="1"/>
</dbReference>
<dbReference type="SUPFAM" id="SSF102114">
    <property type="entry name" value="Radical SAM enzymes"/>
    <property type="match status" value="1"/>
</dbReference>
<evidence type="ECO:0000259" key="1">
    <source>
        <dbReference type="Pfam" id="PF06969"/>
    </source>
</evidence>
<dbReference type="InterPro" id="IPR058240">
    <property type="entry name" value="rSAM_sf"/>
</dbReference>
<protein>
    <submittedName>
        <fullName evidence="2">Oxygen-independent coproporphyrinogen III oxidase</fullName>
    </submittedName>
</protein>